<reference evidence="3 4" key="1">
    <citation type="submission" date="2019-12" db="EMBL/GenBank/DDBJ databases">
        <title>Genomic-based taxomic classification of the family Erythrobacteraceae.</title>
        <authorList>
            <person name="Xu L."/>
        </authorList>
    </citation>
    <scope>NUCLEOTIDE SEQUENCE [LARGE SCALE GENOMIC DNA]</scope>
    <source>
        <strain evidence="3 4">KCTC 52763</strain>
    </source>
</reference>
<protein>
    <recommendedName>
        <fullName evidence="5">Beta-lactamase</fullName>
    </recommendedName>
</protein>
<dbReference type="InterPro" id="IPR040239">
    <property type="entry name" value="HcpB-like"/>
</dbReference>
<evidence type="ECO:0008006" key="5">
    <source>
        <dbReference type="Google" id="ProtNLM"/>
    </source>
</evidence>
<organism evidence="3 4">
    <name type="scientific">Pontixanthobacter aquaemixtae</name>
    <dbReference type="NCBI Taxonomy" id="1958940"/>
    <lineage>
        <taxon>Bacteria</taxon>
        <taxon>Pseudomonadati</taxon>
        <taxon>Pseudomonadota</taxon>
        <taxon>Alphaproteobacteria</taxon>
        <taxon>Sphingomonadales</taxon>
        <taxon>Erythrobacteraceae</taxon>
        <taxon>Pontixanthobacter</taxon>
    </lineage>
</organism>
<accession>A0A844ZUW5</accession>
<dbReference type="PANTHER" id="PTHR13891">
    <property type="entry name" value="CYTOCHROME C OXIDASE ASSEMBLY FACTOR 7"/>
    <property type="match status" value="1"/>
</dbReference>
<evidence type="ECO:0000313" key="3">
    <source>
        <dbReference type="EMBL" id="MXO91665.1"/>
    </source>
</evidence>
<comment type="similarity">
    <text evidence="1">Belongs to the hcp beta-lactamase family.</text>
</comment>
<dbReference type="InterPro" id="IPR011990">
    <property type="entry name" value="TPR-like_helical_dom_sf"/>
</dbReference>
<keyword evidence="4" id="KW-1185">Reference proteome</keyword>
<dbReference type="InterPro" id="IPR006597">
    <property type="entry name" value="Sel1-like"/>
</dbReference>
<sequence>MLSFSFAAPAAAQNDTGKQLTPAGLQKAITDCTANKRPISCVVVSNHYLAIGPKGEHDTKRRQYLKIGCDAAAANGGATNELRIAGRGTCYRAGQVFLQGVGGPVDNAAAFTHFGRSCDFGNLTACAFNAEALKDGRGVAKDEKAAMALYRKACSETVAVACYQATRMVFFDALKKPADVATNPDYVFARKAAGTACQASWMAQGESCWYHGLYLEGGWGGAKDVPSALGSLEKACTLAPSPERCTTYAVSLTRGPAATRDPAKTKRLLQDACGAKYEYACNQLKRL</sequence>
<evidence type="ECO:0000256" key="1">
    <source>
        <dbReference type="ARBA" id="ARBA00008486"/>
    </source>
</evidence>
<keyword evidence="2" id="KW-0677">Repeat</keyword>
<name>A0A844ZUW5_9SPHN</name>
<evidence type="ECO:0000313" key="4">
    <source>
        <dbReference type="Proteomes" id="UP000442714"/>
    </source>
</evidence>
<dbReference type="AlphaFoldDB" id="A0A844ZUW5"/>
<dbReference type="Pfam" id="PF08238">
    <property type="entry name" value="Sel1"/>
    <property type="match status" value="3"/>
</dbReference>
<dbReference type="SMART" id="SM00671">
    <property type="entry name" value="SEL1"/>
    <property type="match status" value="4"/>
</dbReference>
<dbReference type="PANTHER" id="PTHR13891:SF1">
    <property type="entry name" value="CYTOCHROME C OXIDASE ASSEMBLY FACTOR 7"/>
    <property type="match status" value="1"/>
</dbReference>
<dbReference type="SUPFAM" id="SSF81901">
    <property type="entry name" value="HCP-like"/>
    <property type="match status" value="2"/>
</dbReference>
<dbReference type="EMBL" id="WTYX01000002">
    <property type="protein sequence ID" value="MXO91665.1"/>
    <property type="molecule type" value="Genomic_DNA"/>
</dbReference>
<proteinExistence type="inferred from homology"/>
<dbReference type="Proteomes" id="UP000442714">
    <property type="component" value="Unassembled WGS sequence"/>
</dbReference>
<evidence type="ECO:0000256" key="2">
    <source>
        <dbReference type="ARBA" id="ARBA00022737"/>
    </source>
</evidence>
<gene>
    <name evidence="3" type="ORF">GRI41_12580</name>
</gene>
<dbReference type="Gene3D" id="1.25.40.10">
    <property type="entry name" value="Tetratricopeptide repeat domain"/>
    <property type="match status" value="1"/>
</dbReference>
<comment type="caution">
    <text evidence="3">The sequence shown here is derived from an EMBL/GenBank/DDBJ whole genome shotgun (WGS) entry which is preliminary data.</text>
</comment>